<organism evidence="4">
    <name type="scientific">Culicoides sonorensis</name>
    <name type="common">Biting midge</name>
    <dbReference type="NCBI Taxonomy" id="179676"/>
    <lineage>
        <taxon>Eukaryota</taxon>
        <taxon>Metazoa</taxon>
        <taxon>Ecdysozoa</taxon>
        <taxon>Arthropoda</taxon>
        <taxon>Hexapoda</taxon>
        <taxon>Insecta</taxon>
        <taxon>Pterygota</taxon>
        <taxon>Neoptera</taxon>
        <taxon>Endopterygota</taxon>
        <taxon>Diptera</taxon>
        <taxon>Nematocera</taxon>
        <taxon>Chironomoidea</taxon>
        <taxon>Ceratopogonidae</taxon>
        <taxon>Ceratopogoninae</taxon>
        <taxon>Culicoides</taxon>
        <taxon>Monoculicoides</taxon>
    </lineage>
</organism>
<gene>
    <name evidence="4" type="primary">CSON000246</name>
</gene>
<evidence type="ECO:0000313" key="4">
    <source>
        <dbReference type="EMBL" id="SSX28558.1"/>
    </source>
</evidence>
<dbReference type="SUPFAM" id="SSF54060">
    <property type="entry name" value="His-Me finger endonucleases"/>
    <property type="match status" value="1"/>
</dbReference>
<dbReference type="GO" id="GO:0005634">
    <property type="term" value="C:nucleus"/>
    <property type="evidence" value="ECO:0007669"/>
    <property type="project" value="InterPro"/>
</dbReference>
<reference evidence="4" key="1">
    <citation type="submission" date="2018-07" db="EMBL/GenBank/DDBJ databases">
        <authorList>
            <person name="Quirk P.G."/>
            <person name="Krulwich T.A."/>
        </authorList>
    </citation>
    <scope>NUCLEOTIDE SEQUENCE</scope>
</reference>
<dbReference type="GO" id="GO:0006309">
    <property type="term" value="P:apoptotic DNA fragmentation"/>
    <property type="evidence" value="ECO:0007669"/>
    <property type="project" value="InterPro"/>
</dbReference>
<accession>A0A336MRH6</accession>
<evidence type="ECO:0000256" key="1">
    <source>
        <dbReference type="ARBA" id="ARBA00022703"/>
    </source>
</evidence>
<dbReference type="VEuPathDB" id="VectorBase:CSON000246"/>
<dbReference type="GO" id="GO:0016787">
    <property type="term" value="F:hydrolase activity"/>
    <property type="evidence" value="ECO:0007669"/>
    <property type="project" value="InterPro"/>
</dbReference>
<dbReference type="SMART" id="SM00266">
    <property type="entry name" value="CAD"/>
    <property type="match status" value="1"/>
</dbReference>
<name>A0A336MRH6_CULSO</name>
<dbReference type="EMBL" id="UFQT01001034">
    <property type="protein sequence ID" value="SSX28558.1"/>
    <property type="molecule type" value="Genomic_DNA"/>
</dbReference>
<protein>
    <submittedName>
        <fullName evidence="4">CSON000246 protein</fullName>
    </submittedName>
</protein>
<dbReference type="InterPro" id="IPR039729">
    <property type="entry name" value="DFF40"/>
</dbReference>
<dbReference type="PROSITE" id="PS51135">
    <property type="entry name" value="CIDE_N"/>
    <property type="match status" value="1"/>
</dbReference>
<sequence>MLDLLKKFQKPLVGYKVTNQERSRKIGIAANSLEMLKAKAEAKFDLKNTAIYLASDGTEVDEDYFNTLPEQTVFIVAPKDAKIQTDYDLLLTSINNTEIVDTGKLIQNFLVDDKDHLVNVLLQAKRDYDEKVSCSTREEHENWFESLETSADTKEEVMRRRSQDRIRGYFYKIKDELIRSDIYRGSVKGKNVILQILEFWKHLLAGTDYFSCMFDRSYEKKHEVVAAKIENNDDEIDAARFMTKKRKIEMKNFISKDKVTDLKQLTLSLCTFKGDFRCFGEWSKSVCDYQNHNINPYASRENLILFQTWNLDHQAELCRTVLPSLLTNLDLLLSGKAMCSQHKMKAVHVSVLTYFKEIFTVANLKLVHIVCHDKGGHELESKGRVICVKCNEYKFILKLEKLIESGKCEDD</sequence>
<keyword evidence="1 2" id="KW-0053">Apoptosis</keyword>
<dbReference type="InterPro" id="IPR015311">
    <property type="entry name" value="DFF40_C"/>
</dbReference>
<evidence type="ECO:0000256" key="2">
    <source>
        <dbReference type="PROSITE-ProRule" id="PRU00447"/>
    </source>
</evidence>
<dbReference type="PANTHER" id="PTHR13067">
    <property type="entry name" value="CASPASE-ACTIVATED DNASE"/>
    <property type="match status" value="1"/>
</dbReference>
<dbReference type="PANTHER" id="PTHR13067:SF2">
    <property type="entry name" value="CASPASE-ACTIVATED DNASE"/>
    <property type="match status" value="1"/>
</dbReference>
<dbReference type="InterPro" id="IPR003508">
    <property type="entry name" value="CIDE-N_dom"/>
</dbReference>
<dbReference type="SUPFAM" id="SSF54277">
    <property type="entry name" value="CAD &amp; PB1 domains"/>
    <property type="match status" value="1"/>
</dbReference>
<feature type="domain" description="CIDE-N" evidence="3">
    <location>
        <begin position="11"/>
        <end position="85"/>
    </location>
</feature>
<dbReference type="GO" id="GO:0005737">
    <property type="term" value="C:cytoplasm"/>
    <property type="evidence" value="ECO:0007669"/>
    <property type="project" value="InterPro"/>
</dbReference>
<dbReference type="AlphaFoldDB" id="A0A336MRH6"/>
<dbReference type="Gene3D" id="3.10.20.10">
    <property type="match status" value="1"/>
</dbReference>
<dbReference type="InterPro" id="IPR044925">
    <property type="entry name" value="His-Me_finger_sf"/>
</dbReference>
<dbReference type="Pfam" id="PF02017">
    <property type="entry name" value="CIDE-N"/>
    <property type="match status" value="1"/>
</dbReference>
<proteinExistence type="predicted"/>
<evidence type="ECO:0000259" key="3">
    <source>
        <dbReference type="PROSITE" id="PS51135"/>
    </source>
</evidence>
<dbReference type="Pfam" id="PF09230">
    <property type="entry name" value="DFF40"/>
    <property type="match status" value="1"/>
</dbReference>
<dbReference type="OMA" id="KAEHVEW"/>
<dbReference type="GO" id="GO:0004520">
    <property type="term" value="F:DNA endonuclease activity"/>
    <property type="evidence" value="ECO:0007669"/>
    <property type="project" value="InterPro"/>
</dbReference>